<accession>M7C7X2</accession>
<sequence length="67" mass="7199">MCWPPFPAAPIGLEQRTVASGSCDRPNVQTLQHNVSQQSPTAVECGCQLTLESFLDIASRSQNVPAD</sequence>
<evidence type="ECO:0000313" key="1">
    <source>
        <dbReference type="EMBL" id="EMP40678.1"/>
    </source>
</evidence>
<keyword evidence="2" id="KW-1185">Reference proteome</keyword>
<evidence type="ECO:0000313" key="2">
    <source>
        <dbReference type="Proteomes" id="UP000031443"/>
    </source>
</evidence>
<dbReference type="EMBL" id="KB505291">
    <property type="protein sequence ID" value="EMP40678.1"/>
    <property type="molecule type" value="Genomic_DNA"/>
</dbReference>
<reference evidence="2" key="1">
    <citation type="journal article" date="2013" name="Nat. Genet.">
        <title>The draft genomes of soft-shell turtle and green sea turtle yield insights into the development and evolution of the turtle-specific body plan.</title>
        <authorList>
            <person name="Wang Z."/>
            <person name="Pascual-Anaya J."/>
            <person name="Zadissa A."/>
            <person name="Li W."/>
            <person name="Niimura Y."/>
            <person name="Huang Z."/>
            <person name="Li C."/>
            <person name="White S."/>
            <person name="Xiong Z."/>
            <person name="Fang D."/>
            <person name="Wang B."/>
            <person name="Ming Y."/>
            <person name="Chen Y."/>
            <person name="Zheng Y."/>
            <person name="Kuraku S."/>
            <person name="Pignatelli M."/>
            <person name="Herrero J."/>
            <person name="Beal K."/>
            <person name="Nozawa M."/>
            <person name="Li Q."/>
            <person name="Wang J."/>
            <person name="Zhang H."/>
            <person name="Yu L."/>
            <person name="Shigenobu S."/>
            <person name="Wang J."/>
            <person name="Liu J."/>
            <person name="Flicek P."/>
            <person name="Searle S."/>
            <person name="Wang J."/>
            <person name="Kuratani S."/>
            <person name="Yin Y."/>
            <person name="Aken B."/>
            <person name="Zhang G."/>
            <person name="Irie N."/>
        </authorList>
    </citation>
    <scope>NUCLEOTIDE SEQUENCE [LARGE SCALE GENOMIC DNA]</scope>
</reference>
<organism evidence="1 2">
    <name type="scientific">Chelonia mydas</name>
    <name type="common">Green sea-turtle</name>
    <name type="synonym">Chelonia agassizi</name>
    <dbReference type="NCBI Taxonomy" id="8469"/>
    <lineage>
        <taxon>Eukaryota</taxon>
        <taxon>Metazoa</taxon>
        <taxon>Chordata</taxon>
        <taxon>Craniata</taxon>
        <taxon>Vertebrata</taxon>
        <taxon>Euteleostomi</taxon>
        <taxon>Archelosauria</taxon>
        <taxon>Testudinata</taxon>
        <taxon>Testudines</taxon>
        <taxon>Cryptodira</taxon>
        <taxon>Durocryptodira</taxon>
        <taxon>Americhelydia</taxon>
        <taxon>Chelonioidea</taxon>
        <taxon>Cheloniidae</taxon>
        <taxon>Chelonia</taxon>
    </lineage>
</organism>
<dbReference type="Proteomes" id="UP000031443">
    <property type="component" value="Unassembled WGS sequence"/>
</dbReference>
<protein>
    <submittedName>
        <fullName evidence="1">Uncharacterized protein</fullName>
    </submittedName>
</protein>
<name>M7C7X2_CHEMY</name>
<gene>
    <name evidence="1" type="ORF">UY3_02093</name>
</gene>
<proteinExistence type="predicted"/>
<dbReference type="AlphaFoldDB" id="M7C7X2"/>